<dbReference type="PANTHER" id="PTHR43760">
    <property type="entry name" value="ENDORIBONUCLEASE-RELATED"/>
    <property type="match status" value="1"/>
</dbReference>
<dbReference type="Gene3D" id="3.30.1330.40">
    <property type="entry name" value="RutC-like"/>
    <property type="match status" value="1"/>
</dbReference>
<reference evidence="2 3" key="1">
    <citation type="submission" date="2013-03" db="EMBL/GenBank/DDBJ databases">
        <title>Assembly of a new bacterial strain Brevibacillus borstelensis AK1.</title>
        <authorList>
            <person name="Rajan I."/>
            <person name="PoliReddy D."/>
            <person name="Sugumar T."/>
            <person name="Rathinam K."/>
            <person name="Alqarawi S."/>
            <person name="Khalil A.B."/>
            <person name="Sivakumar N."/>
        </authorList>
    </citation>
    <scope>NUCLEOTIDE SEQUENCE [LARGE SCALE GENOMIC DNA]</scope>
    <source>
        <strain evidence="2 3">AK1</strain>
    </source>
</reference>
<protein>
    <recommendedName>
        <fullName evidence="1">Endoribonuclease L-PSP/chorismate mutase-like domain-containing protein</fullName>
    </recommendedName>
</protein>
<comment type="caution">
    <text evidence="2">The sequence shown here is derived from an EMBL/GenBank/DDBJ whole genome shotgun (WGS) entry which is preliminary data.</text>
</comment>
<dbReference type="STRING" id="1300222.I532_20026"/>
<accession>M8D3U3</accession>
<name>M8D3U3_9BACL</name>
<dbReference type="CDD" id="cd02199">
    <property type="entry name" value="YjgF_YER057c_UK114_like_1"/>
    <property type="match status" value="1"/>
</dbReference>
<dbReference type="SUPFAM" id="SSF55298">
    <property type="entry name" value="YjgF-like"/>
    <property type="match status" value="1"/>
</dbReference>
<dbReference type="InterPro" id="IPR013813">
    <property type="entry name" value="Endoribo_LPSP/chorism_mut-like"/>
</dbReference>
<dbReference type="EMBL" id="APBN01000011">
    <property type="protein sequence ID" value="EMT50929.1"/>
    <property type="molecule type" value="Genomic_DNA"/>
</dbReference>
<feature type="domain" description="Endoribonuclease L-PSP/chorismate mutase-like" evidence="1">
    <location>
        <begin position="2"/>
        <end position="139"/>
    </location>
</feature>
<dbReference type="PATRIC" id="fig|1300222.3.peg.4209"/>
<dbReference type="PANTHER" id="PTHR43760:SF1">
    <property type="entry name" value="ENDORIBONUCLEASE L-PSP_CHORISMATE MUTASE-LIKE DOMAIN-CONTAINING PROTEIN"/>
    <property type="match status" value="1"/>
</dbReference>
<evidence type="ECO:0000313" key="2">
    <source>
        <dbReference type="EMBL" id="EMT50929.1"/>
    </source>
</evidence>
<dbReference type="Proteomes" id="UP000012081">
    <property type="component" value="Unassembled WGS sequence"/>
</dbReference>
<proteinExistence type="predicted"/>
<dbReference type="Pfam" id="PF14588">
    <property type="entry name" value="YjgF_endoribonc"/>
    <property type="match status" value="1"/>
</dbReference>
<dbReference type="AlphaFoldDB" id="M8D3U3"/>
<evidence type="ECO:0000259" key="1">
    <source>
        <dbReference type="Pfam" id="PF14588"/>
    </source>
</evidence>
<sequence>MEKRLEELGVSLPPNQPPLATYVSCVRSGCLVFTSGAGCFVDGKPLYTGRLGRDLTVEQGYEAAQITVLNLLSMIKAEIGNLDKIERIVKVLGLVSSADDFYDQPQVMNGASDLLVNVFGDKGKHARSALGTSVLPMNLPVEIEMVVEIREEER</sequence>
<evidence type="ECO:0000313" key="3">
    <source>
        <dbReference type="Proteomes" id="UP000012081"/>
    </source>
</evidence>
<keyword evidence="3" id="KW-1185">Reference proteome</keyword>
<organism evidence="2 3">
    <name type="scientific">Brevibacillus borstelensis AK1</name>
    <dbReference type="NCBI Taxonomy" id="1300222"/>
    <lineage>
        <taxon>Bacteria</taxon>
        <taxon>Bacillati</taxon>
        <taxon>Bacillota</taxon>
        <taxon>Bacilli</taxon>
        <taxon>Bacillales</taxon>
        <taxon>Paenibacillaceae</taxon>
        <taxon>Brevibacillus</taxon>
    </lineage>
</organism>
<gene>
    <name evidence="2" type="ORF">I532_20026</name>
</gene>
<dbReference type="InterPro" id="IPR035959">
    <property type="entry name" value="RutC-like_sf"/>
</dbReference>